<feature type="region of interest" description="Disordered" evidence="1">
    <location>
        <begin position="17"/>
        <end position="60"/>
    </location>
</feature>
<evidence type="ECO:0000313" key="3">
    <source>
        <dbReference type="EMBL" id="KHJ78935.1"/>
    </source>
</evidence>
<feature type="transmembrane region" description="Helical" evidence="2">
    <location>
        <begin position="113"/>
        <end position="129"/>
    </location>
</feature>
<organism evidence="3 4">
    <name type="scientific">Oesophagostomum dentatum</name>
    <name type="common">Nodular worm</name>
    <dbReference type="NCBI Taxonomy" id="61180"/>
    <lineage>
        <taxon>Eukaryota</taxon>
        <taxon>Metazoa</taxon>
        <taxon>Ecdysozoa</taxon>
        <taxon>Nematoda</taxon>
        <taxon>Chromadorea</taxon>
        <taxon>Rhabditida</taxon>
        <taxon>Rhabditina</taxon>
        <taxon>Rhabditomorpha</taxon>
        <taxon>Strongyloidea</taxon>
        <taxon>Strongylidae</taxon>
        <taxon>Oesophagostomum</taxon>
    </lineage>
</organism>
<keyword evidence="2" id="KW-1133">Transmembrane helix</keyword>
<sequence>MLSSLSCRRKLTTKTATVLKAKKSRHENIRPSPLEEHDEEEGSEKEEESSEKDKPPNAKRLPLSINASILLVFCMMGGVTYIAAGGKATFLEAFFVTFNLVANLTMSEMPNDLNHVLTLIYIFVFVTFGK</sequence>
<proteinExistence type="predicted"/>
<evidence type="ECO:0008006" key="5">
    <source>
        <dbReference type="Google" id="ProtNLM"/>
    </source>
</evidence>
<evidence type="ECO:0000313" key="4">
    <source>
        <dbReference type="Proteomes" id="UP000053660"/>
    </source>
</evidence>
<feature type="transmembrane region" description="Helical" evidence="2">
    <location>
        <begin position="61"/>
        <end position="82"/>
    </location>
</feature>
<keyword evidence="2" id="KW-0812">Transmembrane</keyword>
<dbReference type="OrthoDB" id="297496at2759"/>
<evidence type="ECO:0000256" key="2">
    <source>
        <dbReference type="SAM" id="Phobius"/>
    </source>
</evidence>
<evidence type="ECO:0000256" key="1">
    <source>
        <dbReference type="SAM" id="MobiDB-lite"/>
    </source>
</evidence>
<dbReference type="EMBL" id="KN607925">
    <property type="protein sequence ID" value="KHJ78935.1"/>
    <property type="molecule type" value="Genomic_DNA"/>
</dbReference>
<accession>A0A0B1S6S2</accession>
<protein>
    <recommendedName>
        <fullName evidence="5">Potassium channel domain-containing protein</fullName>
    </recommendedName>
</protein>
<name>A0A0B1S6S2_OESDE</name>
<keyword evidence="4" id="KW-1185">Reference proteome</keyword>
<feature type="compositionally biased region" description="Basic and acidic residues" evidence="1">
    <location>
        <begin position="26"/>
        <end position="35"/>
    </location>
</feature>
<keyword evidence="2" id="KW-0472">Membrane</keyword>
<feature type="compositionally biased region" description="Acidic residues" evidence="1">
    <location>
        <begin position="36"/>
        <end position="50"/>
    </location>
</feature>
<dbReference type="AlphaFoldDB" id="A0A0B1S6S2"/>
<reference evidence="3 4" key="1">
    <citation type="submission" date="2014-03" db="EMBL/GenBank/DDBJ databases">
        <title>Draft genome of the hookworm Oesophagostomum dentatum.</title>
        <authorList>
            <person name="Mitreva M."/>
        </authorList>
    </citation>
    <scope>NUCLEOTIDE SEQUENCE [LARGE SCALE GENOMIC DNA]</scope>
    <source>
        <strain evidence="3 4">OD-Hann</strain>
    </source>
</reference>
<gene>
    <name evidence="3" type="ORF">OESDEN_21436</name>
</gene>
<dbReference type="Proteomes" id="UP000053660">
    <property type="component" value="Unassembled WGS sequence"/>
</dbReference>